<dbReference type="EMBL" id="JAFBED010000004">
    <property type="protein sequence ID" value="MBM7620525.1"/>
    <property type="molecule type" value="Genomic_DNA"/>
</dbReference>
<evidence type="ECO:0000313" key="3">
    <source>
        <dbReference type="Proteomes" id="UP000737402"/>
    </source>
</evidence>
<feature type="region of interest" description="Disordered" evidence="1">
    <location>
        <begin position="1"/>
        <end position="20"/>
    </location>
</feature>
<dbReference type="Proteomes" id="UP000737402">
    <property type="component" value="Unassembled WGS sequence"/>
</dbReference>
<accession>A0ABS2P266</accession>
<keyword evidence="3" id="KW-1185">Reference proteome</keyword>
<evidence type="ECO:0000256" key="1">
    <source>
        <dbReference type="SAM" id="MobiDB-lite"/>
    </source>
</evidence>
<organism evidence="2 3">
    <name type="scientific">Sutcliffiella tianshenii</name>
    <dbReference type="NCBI Taxonomy" id="1463404"/>
    <lineage>
        <taxon>Bacteria</taxon>
        <taxon>Bacillati</taxon>
        <taxon>Bacillota</taxon>
        <taxon>Bacilli</taxon>
        <taxon>Bacillales</taxon>
        <taxon>Bacillaceae</taxon>
        <taxon>Sutcliffiella</taxon>
    </lineage>
</organism>
<proteinExistence type="predicted"/>
<reference evidence="2 3" key="1">
    <citation type="submission" date="2021-01" db="EMBL/GenBank/DDBJ databases">
        <title>Genomic Encyclopedia of Type Strains, Phase IV (KMG-IV): sequencing the most valuable type-strain genomes for metagenomic binning, comparative biology and taxonomic classification.</title>
        <authorList>
            <person name="Goeker M."/>
        </authorList>
    </citation>
    <scope>NUCLEOTIDE SEQUENCE [LARGE SCALE GENOMIC DNA]</scope>
    <source>
        <strain evidence="2 3">DSM 25879</strain>
    </source>
</reference>
<gene>
    <name evidence="2" type="ORF">JOC95_002378</name>
</gene>
<name>A0ABS2P266_9BACI</name>
<protein>
    <submittedName>
        <fullName evidence="2">Uncharacterized protein</fullName>
    </submittedName>
</protein>
<evidence type="ECO:0000313" key="2">
    <source>
        <dbReference type="EMBL" id="MBM7620525.1"/>
    </source>
</evidence>
<sequence>MSKKAASHSYGHPRSPQGLHRTTRSYYTVYSIITSNKKNRTLVLINRTFYLFFSLDGSSDQAGISERMPK</sequence>
<comment type="caution">
    <text evidence="2">The sequence shown here is derived from an EMBL/GenBank/DDBJ whole genome shotgun (WGS) entry which is preliminary data.</text>
</comment>